<comment type="pathway">
    <text evidence="10">Polyol metabolism; 1,2-propanediol degradation.</text>
</comment>
<dbReference type="UniPathway" id="UPA00621"/>
<sequence length="220" mass="24451">MNQMQIEKEIYRSITKILEEKGIQIVLTQKIPISVSARHVHLSPEHVETLFGKGYSLTYFRNISQPGQYACQEKVSIEGPRGRIDNVRILGPSRGQTQVEVSMTDARKLGLKPPVRRSGNLEGSEAVTLIAINGRKLSLSEGCIIADRHVHMTPEDASRFHVMDGDRIAVKVSGEKPGIMGNVTVRVKDTYKLDMHIDTDDGNAFLIQGSESGEIVKESW</sequence>
<dbReference type="RefSeq" id="WP_090843278.1">
    <property type="nucleotide sequence ID" value="NZ_FNIL01000008.1"/>
</dbReference>
<dbReference type="OrthoDB" id="9784365at2"/>
<dbReference type="PANTHER" id="PTHR39453:SF1">
    <property type="entry name" value="PHOSPHATE PROPANOYLTRANSFERASE"/>
    <property type="match status" value="1"/>
</dbReference>
<protein>
    <recommendedName>
        <fullName evidence="4 10">Phosphate propanoyltransferase</fullName>
        <ecNumber evidence="3 10">2.3.1.222</ecNumber>
    </recommendedName>
</protein>
<evidence type="ECO:0000313" key="11">
    <source>
        <dbReference type="EMBL" id="SDO16851.1"/>
    </source>
</evidence>
<dbReference type="Pfam" id="PF06130">
    <property type="entry name" value="PTAC"/>
    <property type="match status" value="1"/>
</dbReference>
<evidence type="ECO:0000256" key="1">
    <source>
        <dbReference type="ARBA" id="ARBA00001947"/>
    </source>
</evidence>
<dbReference type="InterPro" id="IPR008300">
    <property type="entry name" value="PTAC"/>
</dbReference>
<comment type="cofactor">
    <cofactor evidence="1">
        <name>Zn(2+)</name>
        <dbReference type="ChEBI" id="CHEBI:29105"/>
    </cofactor>
</comment>
<evidence type="ECO:0000256" key="10">
    <source>
        <dbReference type="PIRNR" id="PIRNR010130"/>
    </source>
</evidence>
<dbReference type="PANTHER" id="PTHR39453">
    <property type="entry name" value="PHOSPHATE PROPANOYLTRANSFERASE"/>
    <property type="match status" value="1"/>
</dbReference>
<keyword evidence="7" id="KW-0862">Zinc</keyword>
<keyword evidence="5 10" id="KW-0808">Transferase</keyword>
<evidence type="ECO:0000313" key="12">
    <source>
        <dbReference type="Proteomes" id="UP000198778"/>
    </source>
</evidence>
<dbReference type="NCBIfam" id="NF011652">
    <property type="entry name" value="PRK15070.1"/>
    <property type="match status" value="1"/>
</dbReference>
<evidence type="ECO:0000256" key="7">
    <source>
        <dbReference type="ARBA" id="ARBA00022833"/>
    </source>
</evidence>
<keyword evidence="6" id="KW-0479">Metal-binding</keyword>
<evidence type="ECO:0000256" key="5">
    <source>
        <dbReference type="ARBA" id="ARBA00022679"/>
    </source>
</evidence>
<gene>
    <name evidence="11" type="ORF">SAMN04488053_10849</name>
</gene>
<keyword evidence="12" id="KW-1185">Reference proteome</keyword>
<proteinExistence type="inferred from homology"/>
<dbReference type="AlphaFoldDB" id="A0A1H0HDB9"/>
<dbReference type="STRING" id="745820.SAMN04488053_10849"/>
<comment type="similarity">
    <text evidence="2 10">Belongs to the PduL family.</text>
</comment>
<organism evidence="11 12">
    <name type="scientific">Alkalicoccus daliensis</name>
    <dbReference type="NCBI Taxonomy" id="745820"/>
    <lineage>
        <taxon>Bacteria</taxon>
        <taxon>Bacillati</taxon>
        <taxon>Bacillota</taxon>
        <taxon>Bacilli</taxon>
        <taxon>Bacillales</taxon>
        <taxon>Bacillaceae</taxon>
        <taxon>Alkalicoccus</taxon>
    </lineage>
</organism>
<accession>A0A1H0HDB9</accession>
<keyword evidence="8 10" id="KW-0012">Acyltransferase</keyword>
<comment type="function">
    <text evidence="10">Involved in 1,2-propanediol (1,2-PD) degradation by catalyzing the conversion of propanoyl-CoA to propanoyl-phosphate.</text>
</comment>
<evidence type="ECO:0000256" key="8">
    <source>
        <dbReference type="ARBA" id="ARBA00023315"/>
    </source>
</evidence>
<dbReference type="PIRSF" id="PIRSF010130">
    <property type="entry name" value="PduL"/>
    <property type="match status" value="1"/>
</dbReference>
<dbReference type="Proteomes" id="UP000198778">
    <property type="component" value="Unassembled WGS sequence"/>
</dbReference>
<reference evidence="12" key="1">
    <citation type="submission" date="2016-10" db="EMBL/GenBank/DDBJ databases">
        <authorList>
            <person name="Varghese N."/>
            <person name="Submissions S."/>
        </authorList>
    </citation>
    <scope>NUCLEOTIDE SEQUENCE [LARGE SCALE GENOMIC DNA]</scope>
    <source>
        <strain evidence="12">CGMCC 1.10369</strain>
    </source>
</reference>
<evidence type="ECO:0000256" key="4">
    <source>
        <dbReference type="ARBA" id="ARBA00020837"/>
    </source>
</evidence>
<dbReference type="GO" id="GO:0051144">
    <property type="term" value="P:1,2-propanediol catabolic process"/>
    <property type="evidence" value="ECO:0007669"/>
    <property type="project" value="UniProtKB-UniPathway"/>
</dbReference>
<name>A0A1H0HDB9_9BACI</name>
<dbReference type="GO" id="GO:0046872">
    <property type="term" value="F:metal ion binding"/>
    <property type="evidence" value="ECO:0007669"/>
    <property type="project" value="UniProtKB-KW"/>
</dbReference>
<evidence type="ECO:0000256" key="3">
    <source>
        <dbReference type="ARBA" id="ARBA00012206"/>
    </source>
</evidence>
<dbReference type="EMBL" id="FNIL01000008">
    <property type="protein sequence ID" value="SDO16851.1"/>
    <property type="molecule type" value="Genomic_DNA"/>
</dbReference>
<comment type="catalytic activity">
    <reaction evidence="9 10">
        <text>propanoyl-CoA + phosphate = propanoyl phosphate + CoA</text>
        <dbReference type="Rhea" id="RHEA:28046"/>
        <dbReference type="ChEBI" id="CHEBI:43474"/>
        <dbReference type="ChEBI" id="CHEBI:57287"/>
        <dbReference type="ChEBI" id="CHEBI:57392"/>
        <dbReference type="ChEBI" id="CHEBI:58933"/>
        <dbReference type="EC" id="2.3.1.222"/>
    </reaction>
</comment>
<evidence type="ECO:0000256" key="9">
    <source>
        <dbReference type="ARBA" id="ARBA00047589"/>
    </source>
</evidence>
<dbReference type="GO" id="GO:0016747">
    <property type="term" value="F:acyltransferase activity, transferring groups other than amino-acyl groups"/>
    <property type="evidence" value="ECO:0007669"/>
    <property type="project" value="InterPro"/>
</dbReference>
<evidence type="ECO:0000256" key="2">
    <source>
        <dbReference type="ARBA" id="ARBA00007342"/>
    </source>
</evidence>
<evidence type="ECO:0000256" key="6">
    <source>
        <dbReference type="ARBA" id="ARBA00022723"/>
    </source>
</evidence>
<dbReference type="EC" id="2.3.1.222" evidence="3 10"/>